<dbReference type="Gene3D" id="1.10.10.10">
    <property type="entry name" value="Winged helix-like DNA-binding domain superfamily/Winged helix DNA-binding domain"/>
    <property type="match status" value="1"/>
</dbReference>
<proteinExistence type="predicted"/>
<organism evidence="2 3">
    <name type="scientific">Tissierella carlieri</name>
    <dbReference type="NCBI Taxonomy" id="689904"/>
    <lineage>
        <taxon>Bacteria</taxon>
        <taxon>Bacillati</taxon>
        <taxon>Bacillota</taxon>
        <taxon>Tissierellia</taxon>
        <taxon>Tissierellales</taxon>
        <taxon>Tissierellaceae</taxon>
        <taxon>Tissierella</taxon>
    </lineage>
</organism>
<keyword evidence="3" id="KW-1185">Reference proteome</keyword>
<dbReference type="SUPFAM" id="SSF88659">
    <property type="entry name" value="Sigma3 and sigma4 domains of RNA polymerase sigma factors"/>
    <property type="match status" value="1"/>
</dbReference>
<dbReference type="InterPro" id="IPR013249">
    <property type="entry name" value="RNA_pol_sigma70_r4_t2"/>
</dbReference>
<dbReference type="CDD" id="cd06171">
    <property type="entry name" value="Sigma70_r4"/>
    <property type="match status" value="1"/>
</dbReference>
<evidence type="ECO:0000259" key="1">
    <source>
        <dbReference type="Pfam" id="PF08281"/>
    </source>
</evidence>
<dbReference type="RefSeq" id="WP_256310533.1">
    <property type="nucleotide sequence ID" value="NZ_JANGAC010000002.1"/>
</dbReference>
<dbReference type="InterPro" id="IPR013324">
    <property type="entry name" value="RNA_pol_sigma_r3/r4-like"/>
</dbReference>
<dbReference type="Pfam" id="PF08281">
    <property type="entry name" value="Sigma70_r4_2"/>
    <property type="match status" value="1"/>
</dbReference>
<reference evidence="2 3" key="1">
    <citation type="submission" date="2022-06" db="EMBL/GenBank/DDBJ databases">
        <title>Isolation of gut microbiota from human fecal samples.</title>
        <authorList>
            <person name="Pamer E.G."/>
            <person name="Barat B."/>
            <person name="Waligurski E."/>
            <person name="Medina S."/>
            <person name="Paddock L."/>
            <person name="Mostad J."/>
        </authorList>
    </citation>
    <scope>NUCLEOTIDE SEQUENCE [LARGE SCALE GENOMIC DNA]</scope>
    <source>
        <strain evidence="2 3">DFI.7.95</strain>
    </source>
</reference>
<dbReference type="Proteomes" id="UP001524478">
    <property type="component" value="Unassembled WGS sequence"/>
</dbReference>
<sequence length="157" mass="18962">MGFNYGKEKFIFDREWKKLREQYIEAGMSEETIQELYDFDWSWFRARRNYENRVQDLPDEEIDEQKAETRSNLFRKFASLSISFDEKEFSGRYTWIDTISDGALSKRLKNLNEDELELLTLSIIEGYTQSEIARKMHCSQKSISKRLFKIKRKLKEN</sequence>
<evidence type="ECO:0000313" key="3">
    <source>
        <dbReference type="Proteomes" id="UP001524478"/>
    </source>
</evidence>
<name>A0ABT1S710_9FIRM</name>
<evidence type="ECO:0000313" key="2">
    <source>
        <dbReference type="EMBL" id="MCQ4922246.1"/>
    </source>
</evidence>
<protein>
    <submittedName>
        <fullName evidence="2">Sigma-70 family RNA polymerase sigma factor</fullName>
    </submittedName>
</protein>
<gene>
    <name evidence="2" type="ORF">NE686_04060</name>
</gene>
<comment type="caution">
    <text evidence="2">The sequence shown here is derived from an EMBL/GenBank/DDBJ whole genome shotgun (WGS) entry which is preliminary data.</text>
</comment>
<feature type="domain" description="RNA polymerase sigma factor 70 region 4 type 2" evidence="1">
    <location>
        <begin position="103"/>
        <end position="154"/>
    </location>
</feature>
<dbReference type="EMBL" id="JANGAC010000002">
    <property type="protein sequence ID" value="MCQ4922246.1"/>
    <property type="molecule type" value="Genomic_DNA"/>
</dbReference>
<dbReference type="InterPro" id="IPR036388">
    <property type="entry name" value="WH-like_DNA-bd_sf"/>
</dbReference>
<accession>A0ABT1S710</accession>